<sequence>MTQLFDHNRNATGVKNGAFRGSDRIEGPYWDRALPVPPWALRLGPCLVVVASLACFANSVSGDFVFDDSEAVVNNANVRPETPLSRLLEDDFWGTRLLAPSSHKSYRPLTTLTFKLNCLVAGGLSAPQFHLVNLALHAAVSLLCLGALFPVLLQGAPRASLLCALLFAVHPVHTENVSAVVGRADLLCALFFVLSFLCFVRSCCANTPCGEGGLQYDVRSSCLWLLGSAALAVVSMLCKEPGITVIGVCFVYDVVVICKIDLARIITLLQNRFAGAQKWLLPLVLRQATLATAGYWALALRWKVMGSSSPVFQKIDNPASFEESLWVRAANYQHVYALNVWLLLCPEWLCFDWSMGCLALIRSAGDLRLLGVAALWVAGALLAHQALLGRDARLRRLLCMCLALMVVPFLPASNLFFRVGFVVAERVLYLPSLGFCALVVVGAAHLAAWAPRHSKILQLSLVALLVVFICRSIQRSHDWRSEVDLYRSGLKVCPLNAKVHYNIAKNAGDSGQRDAAIEGYREALRLHPDYDQAMNNLANILKDLDQLSEARELLERAIQIRPDFAAAWMNLGIVQSSLGMQSEAERSYRMAIQHRSKYPDCYYNLGNLYLKQGRYEEAYRAWRNATRQRPSHLSSWNNLVIMLDQRGLLAEAERAALQGLAQLGQEPSLHFNLANTLGKAGKYRRSEHHFLRALALSPDNPSYHTNLGVLYHRWKKFDKAEESYRRALQLNPDLRSAQENLEMLLQQKRPQGTAAKPRDTKRNRRT</sequence>
<evidence type="ECO:0000313" key="21">
    <source>
        <dbReference type="EMBL" id="JAP71246.1"/>
    </source>
</evidence>
<feature type="transmembrane region" description="Helical" evidence="19">
    <location>
        <begin position="428"/>
        <end position="450"/>
    </location>
</feature>
<dbReference type="EMBL" id="GEFM01004550">
    <property type="protein sequence ID" value="JAP71246.1"/>
    <property type="molecule type" value="mRNA"/>
</dbReference>
<evidence type="ECO:0000256" key="14">
    <source>
        <dbReference type="ARBA" id="ARBA00045085"/>
    </source>
</evidence>
<feature type="transmembrane region" description="Helical" evidence="19">
    <location>
        <begin position="243"/>
        <end position="267"/>
    </location>
</feature>
<evidence type="ECO:0000256" key="6">
    <source>
        <dbReference type="ARBA" id="ARBA00012839"/>
    </source>
</evidence>
<keyword evidence="7 21" id="KW-0808">Transferase</keyword>
<keyword evidence="8 19" id="KW-0812">Transmembrane</keyword>
<dbReference type="SUPFAM" id="SSF48452">
    <property type="entry name" value="TPR-like"/>
    <property type="match status" value="1"/>
</dbReference>
<dbReference type="UniPathway" id="UPA00378"/>
<comment type="catalytic activity">
    <reaction evidence="14">
        <text>a di-trans,poly-cis-dolichyl beta-D-mannosyl phosphate + L-threonyl-[protein] = 3-O-(alpha-D-mannosyl)-L-threonyl-[protein] + a di-trans,poly-cis-dolichyl phosphate + H(+)</text>
        <dbReference type="Rhea" id="RHEA:53396"/>
        <dbReference type="Rhea" id="RHEA-COMP:11060"/>
        <dbReference type="Rhea" id="RHEA-COMP:13547"/>
        <dbReference type="Rhea" id="RHEA-COMP:19498"/>
        <dbReference type="Rhea" id="RHEA-COMP:19501"/>
        <dbReference type="ChEBI" id="CHEBI:15378"/>
        <dbReference type="ChEBI" id="CHEBI:30013"/>
        <dbReference type="ChEBI" id="CHEBI:57683"/>
        <dbReference type="ChEBI" id="CHEBI:58211"/>
        <dbReference type="ChEBI" id="CHEBI:137323"/>
        <dbReference type="EC" id="2.4.1.109"/>
    </reaction>
</comment>
<evidence type="ECO:0000256" key="12">
    <source>
        <dbReference type="ARBA" id="ARBA00022989"/>
    </source>
</evidence>
<dbReference type="PANTHER" id="PTHR44227">
    <property type="match status" value="1"/>
</dbReference>
<dbReference type="Pfam" id="PF08409">
    <property type="entry name" value="TMTC_DUF1736"/>
    <property type="match status" value="1"/>
</dbReference>
<evidence type="ECO:0000256" key="13">
    <source>
        <dbReference type="ARBA" id="ARBA00023136"/>
    </source>
</evidence>
<feature type="transmembrane region" description="Helical" evidence="19">
    <location>
        <begin position="368"/>
        <end position="388"/>
    </location>
</feature>
<dbReference type="InterPro" id="IPR052346">
    <property type="entry name" value="O-mannosyl-transferase_TMTC"/>
</dbReference>
<comment type="catalytic activity">
    <reaction evidence="15">
        <text>a di-trans,poly-cis-dolichyl beta-D-mannosyl phosphate + L-seryl-[protein] = 3-O-(alpha-D-mannosyl)-L-seryl-[protein] + a di-trans,poly-cis-dolichyl phosphate + H(+)</text>
        <dbReference type="Rhea" id="RHEA:17377"/>
        <dbReference type="Rhea" id="RHEA-COMP:9863"/>
        <dbReference type="Rhea" id="RHEA-COMP:13546"/>
        <dbReference type="Rhea" id="RHEA-COMP:19498"/>
        <dbReference type="Rhea" id="RHEA-COMP:19501"/>
        <dbReference type="ChEBI" id="CHEBI:15378"/>
        <dbReference type="ChEBI" id="CHEBI:29999"/>
        <dbReference type="ChEBI" id="CHEBI:57683"/>
        <dbReference type="ChEBI" id="CHEBI:58211"/>
        <dbReference type="ChEBI" id="CHEBI:137321"/>
        <dbReference type="EC" id="2.4.1.109"/>
    </reaction>
</comment>
<keyword evidence="11" id="KW-0256">Endoplasmic reticulum</keyword>
<dbReference type="PROSITE" id="PS50005">
    <property type="entry name" value="TPR"/>
    <property type="match status" value="5"/>
</dbReference>
<dbReference type="GO" id="GO:0016020">
    <property type="term" value="C:membrane"/>
    <property type="evidence" value="ECO:0007669"/>
    <property type="project" value="UniProtKB-SubCell"/>
</dbReference>
<dbReference type="GO" id="GO:0004169">
    <property type="term" value="F:dolichyl-phosphate-mannose-protein mannosyltransferase activity"/>
    <property type="evidence" value="ECO:0007669"/>
    <property type="project" value="UniProtKB-EC"/>
</dbReference>
<evidence type="ECO:0000256" key="5">
    <source>
        <dbReference type="ARBA" id="ARBA00007882"/>
    </source>
</evidence>
<keyword evidence="13 19" id="KW-0472">Membrane</keyword>
<dbReference type="Pfam" id="PF14559">
    <property type="entry name" value="TPR_19"/>
    <property type="match status" value="1"/>
</dbReference>
<evidence type="ECO:0000256" key="18">
    <source>
        <dbReference type="SAM" id="MobiDB-lite"/>
    </source>
</evidence>
<dbReference type="PROSITE" id="PS50293">
    <property type="entry name" value="TPR_REGION"/>
    <property type="match status" value="2"/>
</dbReference>
<evidence type="ECO:0000256" key="15">
    <source>
        <dbReference type="ARBA" id="ARBA00045102"/>
    </source>
</evidence>
<accession>A0A131XZU2</accession>
<evidence type="ECO:0000256" key="7">
    <source>
        <dbReference type="ARBA" id="ARBA00022679"/>
    </source>
</evidence>
<organism evidence="21">
    <name type="scientific">Ixodes ricinus</name>
    <name type="common">Common tick</name>
    <name type="synonym">Acarus ricinus</name>
    <dbReference type="NCBI Taxonomy" id="34613"/>
    <lineage>
        <taxon>Eukaryota</taxon>
        <taxon>Metazoa</taxon>
        <taxon>Ecdysozoa</taxon>
        <taxon>Arthropoda</taxon>
        <taxon>Chelicerata</taxon>
        <taxon>Arachnida</taxon>
        <taxon>Acari</taxon>
        <taxon>Parasitiformes</taxon>
        <taxon>Ixodida</taxon>
        <taxon>Ixodoidea</taxon>
        <taxon>Ixodidae</taxon>
        <taxon>Ixodinae</taxon>
        <taxon>Ixodes</taxon>
    </lineage>
</organism>
<evidence type="ECO:0000256" key="4">
    <source>
        <dbReference type="ARBA" id="ARBA00004922"/>
    </source>
</evidence>
<keyword evidence="17" id="KW-0175">Coiled coil</keyword>
<feature type="transmembrane region" description="Helical" evidence="19">
    <location>
        <begin position="394"/>
        <end position="416"/>
    </location>
</feature>
<evidence type="ECO:0000256" key="2">
    <source>
        <dbReference type="ARBA" id="ARBA00004141"/>
    </source>
</evidence>
<feature type="domain" description="DUF1736" evidence="20">
    <location>
        <begin position="307"/>
        <end position="378"/>
    </location>
</feature>
<dbReference type="InterPro" id="IPR011990">
    <property type="entry name" value="TPR-like_helical_dom_sf"/>
</dbReference>
<evidence type="ECO:0000256" key="16">
    <source>
        <dbReference type="PROSITE-ProRule" id="PRU00339"/>
    </source>
</evidence>
<dbReference type="Pfam" id="PF00515">
    <property type="entry name" value="TPR_1"/>
    <property type="match status" value="1"/>
</dbReference>
<comment type="pathway">
    <text evidence="4">Protein modification; protein glycosylation.</text>
</comment>
<dbReference type="InterPro" id="IPR013618">
    <property type="entry name" value="TMTC_DUF1736"/>
</dbReference>
<feature type="region of interest" description="Disordered" evidence="18">
    <location>
        <begin position="745"/>
        <end position="766"/>
    </location>
</feature>
<evidence type="ECO:0000256" key="19">
    <source>
        <dbReference type="SAM" id="Phobius"/>
    </source>
</evidence>
<dbReference type="GO" id="GO:0005783">
    <property type="term" value="C:endoplasmic reticulum"/>
    <property type="evidence" value="ECO:0007669"/>
    <property type="project" value="UniProtKB-SubCell"/>
</dbReference>
<dbReference type="GO" id="GO:0030968">
    <property type="term" value="P:endoplasmic reticulum unfolded protein response"/>
    <property type="evidence" value="ECO:0007669"/>
    <property type="project" value="TreeGrafter"/>
</dbReference>
<feature type="transmembrane region" description="Helical" evidence="19">
    <location>
        <begin position="134"/>
        <end position="153"/>
    </location>
</feature>
<reference evidence="21" key="1">
    <citation type="submission" date="2016-02" db="EMBL/GenBank/DDBJ databases">
        <title>RNAseq analyses of the midgut from blood- or serum-fed Ixodes ricinus ticks.</title>
        <authorList>
            <person name="Perner J."/>
            <person name="Provaznik J."/>
            <person name="Schrenkova J."/>
            <person name="Urbanova V."/>
            <person name="Ribeiro J.M."/>
            <person name="Kopacek P."/>
        </authorList>
    </citation>
    <scope>NUCLEOTIDE SEQUENCE</scope>
    <source>
        <tissue evidence="21">Gut</tissue>
    </source>
</reference>
<evidence type="ECO:0000256" key="10">
    <source>
        <dbReference type="ARBA" id="ARBA00022803"/>
    </source>
</evidence>
<dbReference type="Gene3D" id="1.25.40.10">
    <property type="entry name" value="Tetratricopeptide repeat domain"/>
    <property type="match status" value="4"/>
</dbReference>
<evidence type="ECO:0000259" key="20">
    <source>
        <dbReference type="Pfam" id="PF08409"/>
    </source>
</evidence>
<comment type="similarity">
    <text evidence="5">Belongs to the TMTC family.</text>
</comment>
<keyword evidence="10 16" id="KW-0802">TPR repeat</keyword>
<keyword evidence="12 19" id="KW-1133">Transmembrane helix</keyword>
<feature type="transmembrane region" description="Helical" evidence="19">
    <location>
        <begin position="221"/>
        <end position="237"/>
    </location>
</feature>
<dbReference type="EC" id="2.4.1.109" evidence="6"/>
<evidence type="ECO:0000256" key="9">
    <source>
        <dbReference type="ARBA" id="ARBA00022737"/>
    </source>
</evidence>
<feature type="repeat" description="TPR" evidence="16">
    <location>
        <begin position="599"/>
        <end position="632"/>
    </location>
</feature>
<dbReference type="Pfam" id="PF13432">
    <property type="entry name" value="TPR_16"/>
    <property type="match status" value="1"/>
</dbReference>
<protein>
    <recommendedName>
        <fullName evidence="6">dolichyl-phosphate-mannose--protein mannosyltransferase</fullName>
        <ecNumber evidence="6">2.4.1.109</ecNumber>
    </recommendedName>
</protein>
<comment type="subcellular location">
    <subcellularLocation>
        <location evidence="3">Endoplasmic reticulum</location>
    </subcellularLocation>
    <subcellularLocation>
        <location evidence="2">Membrane</location>
        <topology evidence="2">Multi-pass membrane protein</topology>
    </subcellularLocation>
</comment>
<dbReference type="InterPro" id="IPR019734">
    <property type="entry name" value="TPR_rpt"/>
</dbReference>
<feature type="coiled-coil region" evidence="17">
    <location>
        <begin position="530"/>
        <end position="557"/>
    </location>
</feature>
<evidence type="ECO:0000256" key="8">
    <source>
        <dbReference type="ARBA" id="ARBA00022692"/>
    </source>
</evidence>
<evidence type="ECO:0000256" key="17">
    <source>
        <dbReference type="SAM" id="Coils"/>
    </source>
</evidence>
<feature type="transmembrane region" description="Helical" evidence="19">
    <location>
        <begin position="180"/>
        <end position="200"/>
    </location>
</feature>
<feature type="repeat" description="TPR" evidence="16">
    <location>
        <begin position="531"/>
        <end position="564"/>
    </location>
</feature>
<feature type="repeat" description="TPR" evidence="16">
    <location>
        <begin position="497"/>
        <end position="530"/>
    </location>
</feature>
<name>A0A131XZU2_IXORI</name>
<feature type="repeat" description="TPR" evidence="16">
    <location>
        <begin position="667"/>
        <end position="700"/>
    </location>
</feature>
<dbReference type="PANTHER" id="PTHR44227:SF3">
    <property type="entry name" value="PROTEIN O-MANNOSYL-TRANSFERASE TMTC4"/>
    <property type="match status" value="1"/>
</dbReference>
<comment type="function">
    <text evidence="1">Transfers mannosyl residues to the hydroxyl group of serine or threonine residues.</text>
</comment>
<evidence type="ECO:0000256" key="11">
    <source>
        <dbReference type="ARBA" id="ARBA00022824"/>
    </source>
</evidence>
<evidence type="ECO:0000256" key="3">
    <source>
        <dbReference type="ARBA" id="ARBA00004240"/>
    </source>
</evidence>
<proteinExistence type="evidence at transcript level"/>
<feature type="repeat" description="TPR" evidence="16">
    <location>
        <begin position="701"/>
        <end position="734"/>
    </location>
</feature>
<evidence type="ECO:0000256" key="1">
    <source>
        <dbReference type="ARBA" id="ARBA00003582"/>
    </source>
</evidence>
<dbReference type="SMART" id="SM00028">
    <property type="entry name" value="TPR"/>
    <property type="match status" value="6"/>
</dbReference>
<dbReference type="AlphaFoldDB" id="A0A131XZU2"/>
<keyword evidence="9" id="KW-0677">Repeat</keyword>